<feature type="compositionally biased region" description="Low complexity" evidence="5">
    <location>
        <begin position="147"/>
        <end position="157"/>
    </location>
</feature>
<dbReference type="InterPro" id="IPR036390">
    <property type="entry name" value="WH_DNA-bd_sf"/>
</dbReference>
<dbReference type="GO" id="GO:0043565">
    <property type="term" value="F:sequence-specific DNA binding"/>
    <property type="evidence" value="ECO:0007669"/>
    <property type="project" value="InterPro"/>
</dbReference>
<evidence type="ECO:0000313" key="7">
    <source>
        <dbReference type="EMBL" id="ETW06342.1"/>
    </source>
</evidence>
<dbReference type="EMBL" id="QUSY01000452">
    <property type="protein sequence ID" value="RHY29337.1"/>
    <property type="molecule type" value="Genomic_DNA"/>
</dbReference>
<reference evidence="8 9" key="2">
    <citation type="submission" date="2018-08" db="EMBL/GenBank/DDBJ databases">
        <title>Aphanomyces genome sequencing and annotation.</title>
        <authorList>
            <person name="Minardi D."/>
            <person name="Oidtmann B."/>
            <person name="Van Der Giezen M."/>
            <person name="Studholme D.J."/>
        </authorList>
    </citation>
    <scope>NUCLEOTIDE SEQUENCE [LARGE SCALE GENOMIC DNA]</scope>
    <source>
        <strain evidence="8 9">NJM0002</strain>
    </source>
</reference>
<gene>
    <name evidence="8" type="ORF">DYB32_005226</name>
    <name evidence="7" type="ORF">H310_02624</name>
</gene>
<dbReference type="InterPro" id="IPR036388">
    <property type="entry name" value="WH-like_DNA-bd_sf"/>
</dbReference>
<reference evidence="7" key="1">
    <citation type="submission" date="2013-12" db="EMBL/GenBank/DDBJ databases">
        <title>The Genome Sequence of Aphanomyces invadans NJM9701.</title>
        <authorList>
            <consortium name="The Broad Institute Genomics Platform"/>
            <person name="Russ C."/>
            <person name="Tyler B."/>
            <person name="van West P."/>
            <person name="Dieguez-Uribeondo J."/>
            <person name="Young S.K."/>
            <person name="Zeng Q."/>
            <person name="Gargeya S."/>
            <person name="Fitzgerald M."/>
            <person name="Abouelleil A."/>
            <person name="Alvarado L."/>
            <person name="Chapman S.B."/>
            <person name="Gainer-Dewar J."/>
            <person name="Goldberg J."/>
            <person name="Griggs A."/>
            <person name="Gujja S."/>
            <person name="Hansen M."/>
            <person name="Howarth C."/>
            <person name="Imamovic A."/>
            <person name="Ireland A."/>
            <person name="Larimer J."/>
            <person name="McCowan C."/>
            <person name="Murphy C."/>
            <person name="Pearson M."/>
            <person name="Poon T.W."/>
            <person name="Priest M."/>
            <person name="Roberts A."/>
            <person name="Saif S."/>
            <person name="Shea T."/>
            <person name="Sykes S."/>
            <person name="Wortman J."/>
            <person name="Nusbaum C."/>
            <person name="Birren B."/>
        </authorList>
    </citation>
    <scope>NUCLEOTIDE SEQUENCE [LARGE SCALE GENOMIC DNA]</scope>
    <source>
        <strain evidence="7">NJM9701</strain>
    </source>
</reference>
<dbReference type="OrthoDB" id="60033at2759"/>
<dbReference type="SMART" id="SM00415">
    <property type="entry name" value="HSF"/>
    <property type="match status" value="1"/>
</dbReference>
<dbReference type="PANTHER" id="PTHR10015">
    <property type="entry name" value="HEAT SHOCK TRANSCRIPTION FACTOR"/>
    <property type="match status" value="1"/>
</dbReference>
<accession>A0A024UKG1</accession>
<dbReference type="eggNOG" id="KOG0627">
    <property type="taxonomic scope" value="Eukaryota"/>
</dbReference>
<evidence type="ECO:0000256" key="1">
    <source>
        <dbReference type="ARBA" id="ARBA00004123"/>
    </source>
</evidence>
<feature type="region of interest" description="Disordered" evidence="5">
    <location>
        <begin position="136"/>
        <end position="179"/>
    </location>
</feature>
<feature type="compositionally biased region" description="Polar residues" evidence="5">
    <location>
        <begin position="170"/>
        <end position="179"/>
    </location>
</feature>
<evidence type="ECO:0000313" key="9">
    <source>
        <dbReference type="Proteomes" id="UP000285060"/>
    </source>
</evidence>
<dbReference type="FunFam" id="1.10.10.10:FF:000286">
    <property type="entry name" value="Heat shock transcription factor"/>
    <property type="match status" value="1"/>
</dbReference>
<dbReference type="Proteomes" id="UP000285060">
    <property type="component" value="Unassembled WGS sequence"/>
</dbReference>
<evidence type="ECO:0000256" key="5">
    <source>
        <dbReference type="SAM" id="MobiDB-lite"/>
    </source>
</evidence>
<feature type="region of interest" description="Disordered" evidence="5">
    <location>
        <begin position="1"/>
        <end position="22"/>
    </location>
</feature>
<evidence type="ECO:0000256" key="3">
    <source>
        <dbReference type="ARBA" id="ARBA00023242"/>
    </source>
</evidence>
<feature type="region of interest" description="Disordered" evidence="5">
    <location>
        <begin position="263"/>
        <end position="287"/>
    </location>
</feature>
<dbReference type="GeneID" id="20079674"/>
<dbReference type="SUPFAM" id="SSF46785">
    <property type="entry name" value="Winged helix' DNA-binding domain"/>
    <property type="match status" value="1"/>
</dbReference>
<keyword evidence="3" id="KW-0539">Nucleus</keyword>
<dbReference type="GO" id="GO:0003700">
    <property type="term" value="F:DNA-binding transcription factor activity"/>
    <property type="evidence" value="ECO:0007669"/>
    <property type="project" value="InterPro"/>
</dbReference>
<dbReference type="Pfam" id="PF00447">
    <property type="entry name" value="HSF_DNA-bind"/>
    <property type="match status" value="1"/>
</dbReference>
<evidence type="ECO:0000256" key="4">
    <source>
        <dbReference type="RuleBase" id="RU004020"/>
    </source>
</evidence>
<dbReference type="PRINTS" id="PR00056">
    <property type="entry name" value="HSFDOMAIN"/>
</dbReference>
<dbReference type="GO" id="GO:0005634">
    <property type="term" value="C:nucleus"/>
    <property type="evidence" value="ECO:0007669"/>
    <property type="project" value="UniProtKB-SubCell"/>
</dbReference>
<evidence type="ECO:0000256" key="2">
    <source>
        <dbReference type="ARBA" id="ARBA00023125"/>
    </source>
</evidence>
<keyword evidence="9" id="KW-1185">Reference proteome</keyword>
<dbReference type="STRING" id="157072.A0A024UKG1"/>
<dbReference type="RefSeq" id="XP_008864417.1">
    <property type="nucleotide sequence ID" value="XM_008866195.1"/>
</dbReference>
<evidence type="ECO:0000313" key="8">
    <source>
        <dbReference type="EMBL" id="RHY29337.1"/>
    </source>
</evidence>
<proteinExistence type="inferred from homology"/>
<dbReference type="VEuPathDB" id="FungiDB:H310_02624"/>
<feature type="domain" description="HSF-type DNA-binding" evidence="6">
    <location>
        <begin position="24"/>
        <end position="119"/>
    </location>
</feature>
<comment type="similarity">
    <text evidence="4">Belongs to the HSF family.</text>
</comment>
<evidence type="ECO:0000259" key="6">
    <source>
        <dbReference type="SMART" id="SM00415"/>
    </source>
</evidence>
<dbReference type="PANTHER" id="PTHR10015:SF427">
    <property type="entry name" value="HEAT SHOCK FACTOR PROTEIN"/>
    <property type="match status" value="1"/>
</dbReference>
<keyword evidence="2" id="KW-0238">DNA-binding</keyword>
<dbReference type="EMBL" id="KI913955">
    <property type="protein sequence ID" value="ETW06342.1"/>
    <property type="molecule type" value="Genomic_DNA"/>
</dbReference>
<name>A0A024UKG1_9STRA</name>
<dbReference type="InterPro" id="IPR000232">
    <property type="entry name" value="HSF_DNA-bd"/>
</dbReference>
<organism evidence="7">
    <name type="scientific">Aphanomyces invadans</name>
    <dbReference type="NCBI Taxonomy" id="157072"/>
    <lineage>
        <taxon>Eukaryota</taxon>
        <taxon>Sar</taxon>
        <taxon>Stramenopiles</taxon>
        <taxon>Oomycota</taxon>
        <taxon>Saprolegniomycetes</taxon>
        <taxon>Saprolegniales</taxon>
        <taxon>Verrucalvaceae</taxon>
        <taxon>Aphanomyces</taxon>
    </lineage>
</organism>
<sequence>MTPNESREYAGDTSKKNPTSKQHDVPKFLLQLFDILEAESSAVIKWADDGGSFQILDPVRATQEILPKYFSHNNFQSFQRQLNYFGFRKWTKTKTFICTFSHPYFQKNEPDKLHLIKRKSVPKRVRVNGHLVADKSPVLTKKRSDDSSSTSTSAASTPCVIRPYTVPGGTAQSPSTPNDDFSIKVMPADVLLFSQQAGTLPNLCKIRSSLMLRMEASVGPPAKLSPTSCSHGVVMKQDATKAGPVDSSEEDPVNLLLGIKQAAAPPSPSNATTHQSNHETHVPRTPSPATLQTKLAAAQDEIADLRACLHFQIQENERLRSQLQQQCTPPSRPMLT</sequence>
<dbReference type="Gene3D" id="1.10.10.10">
    <property type="entry name" value="Winged helix-like DNA-binding domain superfamily/Winged helix DNA-binding domain"/>
    <property type="match status" value="1"/>
</dbReference>
<comment type="subcellular location">
    <subcellularLocation>
        <location evidence="1">Nucleus</location>
    </subcellularLocation>
</comment>
<protein>
    <recommendedName>
        <fullName evidence="6">HSF-type DNA-binding domain-containing protein</fullName>
    </recommendedName>
</protein>
<dbReference type="AlphaFoldDB" id="A0A024UKG1"/>